<sequence length="459" mass="50536">MADEKKRRERFTLLTVLSVNLMTAVSGMAFAWSSPSVPKLQGHSGREFNPLARPATIQEISWITSLHNLGALCGPLVTGYVASKLGKKRTLLLFSLPQLIGNVILIFAREVVHFYAARFLLGMGTGCVFSIVPGFVAEVSDPANRGRASIILSLNIIASQLFLYVVGPYVTIGSLAMVSLVPSVLFLLLFGWFVPETPGYYVQRNKLQEAEQALLKSGRQLEELKGVIESVQESKLEVSWGEALKSLEVKRSLVISLGLMFFQQMNGHGCIGSYMQTIFDSTKTSWAGYKMVMIVGAVQLFVTLVITNIADKVARKKLLGLSYLGQLAAMIILGGYFYLQASNFDLANFFWLPVASVLVLLGSFKIGCGPISWTVASEVFPPSVKYYMNSLVAFQMTICGFLANLMFPLAVERFGMSWTVWGFSGVNGLAILFVVFVVPETKGKSLEEIQVMLREGRHR</sequence>
<dbReference type="SUPFAM" id="SSF103473">
    <property type="entry name" value="MFS general substrate transporter"/>
    <property type="match status" value="1"/>
</dbReference>
<reference evidence="11" key="2">
    <citation type="submission" date="2022-10" db="EMBL/GenBank/DDBJ databases">
        <authorList>
            <consortium name="ENA_rothamsted_submissions"/>
            <consortium name="culmorum"/>
            <person name="King R."/>
        </authorList>
    </citation>
    <scope>NUCLEOTIDE SEQUENCE</scope>
</reference>
<gene>
    <name evidence="11" type="ORF">PHAECO_LOCUS9215</name>
</gene>
<evidence type="ECO:0000256" key="8">
    <source>
        <dbReference type="ARBA" id="ARBA00023180"/>
    </source>
</evidence>
<evidence type="ECO:0000256" key="6">
    <source>
        <dbReference type="ARBA" id="ARBA00022989"/>
    </source>
</evidence>
<dbReference type="GO" id="GO:0005886">
    <property type="term" value="C:plasma membrane"/>
    <property type="evidence" value="ECO:0007669"/>
    <property type="project" value="UniProtKB-SubCell"/>
</dbReference>
<protein>
    <recommendedName>
        <fullName evidence="10">Major facilitator superfamily (MFS) profile domain-containing protein</fullName>
    </recommendedName>
</protein>
<dbReference type="InterPro" id="IPR050549">
    <property type="entry name" value="MFS_Trehalose_Transporter"/>
</dbReference>
<feature type="transmembrane region" description="Helical" evidence="9">
    <location>
        <begin position="114"/>
        <end position="136"/>
    </location>
</feature>
<keyword evidence="2" id="KW-0813">Transport</keyword>
<feature type="transmembrane region" description="Helical" evidence="9">
    <location>
        <begin position="350"/>
        <end position="374"/>
    </location>
</feature>
<dbReference type="OrthoDB" id="8120565at2759"/>
<keyword evidence="3" id="KW-1003">Cell membrane</keyword>
<feature type="transmembrane region" description="Helical" evidence="9">
    <location>
        <begin position="90"/>
        <end position="108"/>
    </location>
</feature>
<evidence type="ECO:0000259" key="10">
    <source>
        <dbReference type="PROSITE" id="PS50850"/>
    </source>
</evidence>
<dbReference type="InterPro" id="IPR005828">
    <property type="entry name" value="MFS_sugar_transport-like"/>
</dbReference>
<dbReference type="Pfam" id="PF00083">
    <property type="entry name" value="Sugar_tr"/>
    <property type="match status" value="1"/>
</dbReference>
<dbReference type="InterPro" id="IPR003663">
    <property type="entry name" value="Sugar/inositol_transpt"/>
</dbReference>
<keyword evidence="7 9" id="KW-0472">Membrane</keyword>
<evidence type="ECO:0000256" key="3">
    <source>
        <dbReference type="ARBA" id="ARBA00022475"/>
    </source>
</evidence>
<dbReference type="AlphaFoldDB" id="A0A9P0DR27"/>
<dbReference type="Proteomes" id="UP001153737">
    <property type="component" value="Chromosome 5"/>
</dbReference>
<dbReference type="PRINTS" id="PR00171">
    <property type="entry name" value="SUGRTRNSPORT"/>
</dbReference>
<dbReference type="InterPro" id="IPR036259">
    <property type="entry name" value="MFS_trans_sf"/>
</dbReference>
<feature type="transmembrane region" description="Helical" evidence="9">
    <location>
        <begin position="318"/>
        <end position="338"/>
    </location>
</feature>
<evidence type="ECO:0000256" key="7">
    <source>
        <dbReference type="ARBA" id="ARBA00023136"/>
    </source>
</evidence>
<dbReference type="FunFam" id="1.20.1250.20:FF:000218">
    <property type="entry name" value="facilitated trehalose transporter Tret1"/>
    <property type="match status" value="1"/>
</dbReference>
<accession>A0A9P0DR27</accession>
<keyword evidence="4" id="KW-0762">Sugar transport</keyword>
<comment type="subcellular location">
    <subcellularLocation>
        <location evidence="1">Cell membrane</location>
        <topology evidence="1">Multi-pass membrane protein</topology>
    </subcellularLocation>
</comment>
<dbReference type="PANTHER" id="PTHR48021">
    <property type="match status" value="1"/>
</dbReference>
<evidence type="ECO:0000313" key="12">
    <source>
        <dbReference type="Proteomes" id="UP001153737"/>
    </source>
</evidence>
<evidence type="ECO:0000256" key="2">
    <source>
        <dbReference type="ARBA" id="ARBA00022448"/>
    </source>
</evidence>
<feature type="transmembrane region" description="Helical" evidence="9">
    <location>
        <begin position="172"/>
        <end position="194"/>
    </location>
</feature>
<feature type="transmembrane region" description="Helical" evidence="9">
    <location>
        <begin position="418"/>
        <end position="438"/>
    </location>
</feature>
<dbReference type="PANTHER" id="PTHR48021:SF47">
    <property type="entry name" value="GH17672P"/>
    <property type="match status" value="1"/>
</dbReference>
<dbReference type="EMBL" id="OU896711">
    <property type="protein sequence ID" value="CAH1169588.1"/>
    <property type="molecule type" value="Genomic_DNA"/>
</dbReference>
<evidence type="ECO:0000256" key="4">
    <source>
        <dbReference type="ARBA" id="ARBA00022597"/>
    </source>
</evidence>
<feature type="transmembrane region" description="Helical" evidence="9">
    <location>
        <begin position="386"/>
        <end position="406"/>
    </location>
</feature>
<keyword evidence="6 9" id="KW-1133">Transmembrane helix</keyword>
<keyword evidence="12" id="KW-1185">Reference proteome</keyword>
<organism evidence="11 12">
    <name type="scientific">Phaedon cochleariae</name>
    <name type="common">Mustard beetle</name>
    <dbReference type="NCBI Taxonomy" id="80249"/>
    <lineage>
        <taxon>Eukaryota</taxon>
        <taxon>Metazoa</taxon>
        <taxon>Ecdysozoa</taxon>
        <taxon>Arthropoda</taxon>
        <taxon>Hexapoda</taxon>
        <taxon>Insecta</taxon>
        <taxon>Pterygota</taxon>
        <taxon>Neoptera</taxon>
        <taxon>Endopterygota</taxon>
        <taxon>Coleoptera</taxon>
        <taxon>Polyphaga</taxon>
        <taxon>Cucujiformia</taxon>
        <taxon>Chrysomeloidea</taxon>
        <taxon>Chrysomelidae</taxon>
        <taxon>Chrysomelinae</taxon>
        <taxon>Chrysomelini</taxon>
        <taxon>Phaedon</taxon>
    </lineage>
</organism>
<feature type="transmembrane region" description="Helical" evidence="9">
    <location>
        <begin position="148"/>
        <end position="166"/>
    </location>
</feature>
<name>A0A9P0DR27_PHACE</name>
<dbReference type="InterPro" id="IPR005829">
    <property type="entry name" value="Sugar_transporter_CS"/>
</dbReference>
<feature type="transmembrane region" description="Helical" evidence="9">
    <location>
        <begin position="12"/>
        <end position="32"/>
    </location>
</feature>
<keyword evidence="8" id="KW-0325">Glycoprotein</keyword>
<keyword evidence="5 9" id="KW-0812">Transmembrane</keyword>
<feature type="transmembrane region" description="Helical" evidence="9">
    <location>
        <begin position="287"/>
        <end position="306"/>
    </location>
</feature>
<dbReference type="GO" id="GO:0022857">
    <property type="term" value="F:transmembrane transporter activity"/>
    <property type="evidence" value="ECO:0007669"/>
    <property type="project" value="InterPro"/>
</dbReference>
<evidence type="ECO:0000313" key="11">
    <source>
        <dbReference type="EMBL" id="CAH1169588.1"/>
    </source>
</evidence>
<dbReference type="Gene3D" id="1.20.1250.20">
    <property type="entry name" value="MFS general substrate transporter like domains"/>
    <property type="match status" value="1"/>
</dbReference>
<proteinExistence type="predicted"/>
<dbReference type="PROSITE" id="PS50850">
    <property type="entry name" value="MFS"/>
    <property type="match status" value="1"/>
</dbReference>
<dbReference type="InterPro" id="IPR020846">
    <property type="entry name" value="MFS_dom"/>
</dbReference>
<evidence type="ECO:0000256" key="9">
    <source>
        <dbReference type="SAM" id="Phobius"/>
    </source>
</evidence>
<feature type="domain" description="Major facilitator superfamily (MFS) profile" evidence="10">
    <location>
        <begin position="12"/>
        <end position="442"/>
    </location>
</feature>
<evidence type="ECO:0000256" key="5">
    <source>
        <dbReference type="ARBA" id="ARBA00022692"/>
    </source>
</evidence>
<reference evidence="11" key="1">
    <citation type="submission" date="2022-01" db="EMBL/GenBank/DDBJ databases">
        <authorList>
            <person name="King R."/>
        </authorList>
    </citation>
    <scope>NUCLEOTIDE SEQUENCE</scope>
</reference>
<evidence type="ECO:0000256" key="1">
    <source>
        <dbReference type="ARBA" id="ARBA00004651"/>
    </source>
</evidence>
<dbReference type="PROSITE" id="PS00217">
    <property type="entry name" value="SUGAR_TRANSPORT_2"/>
    <property type="match status" value="1"/>
</dbReference>